<organism evidence="1 2">
    <name type="scientific">Hibiscus sabdariffa</name>
    <name type="common">roselle</name>
    <dbReference type="NCBI Taxonomy" id="183260"/>
    <lineage>
        <taxon>Eukaryota</taxon>
        <taxon>Viridiplantae</taxon>
        <taxon>Streptophyta</taxon>
        <taxon>Embryophyta</taxon>
        <taxon>Tracheophyta</taxon>
        <taxon>Spermatophyta</taxon>
        <taxon>Magnoliopsida</taxon>
        <taxon>eudicotyledons</taxon>
        <taxon>Gunneridae</taxon>
        <taxon>Pentapetalae</taxon>
        <taxon>rosids</taxon>
        <taxon>malvids</taxon>
        <taxon>Malvales</taxon>
        <taxon>Malvaceae</taxon>
        <taxon>Malvoideae</taxon>
        <taxon>Hibiscus</taxon>
    </lineage>
</organism>
<protein>
    <submittedName>
        <fullName evidence="1">Uncharacterized protein</fullName>
    </submittedName>
</protein>
<evidence type="ECO:0000313" key="2">
    <source>
        <dbReference type="Proteomes" id="UP001472677"/>
    </source>
</evidence>
<sequence length="120" mass="13767">MSLHSSNHSDELRPTTDFSPSLVSDRLHLDRLERLYMRSLNEVLDSDVEKKRVLKVSFDEEFRGLIRWWFCSIEGWVVSHVFGYSAVTESLRADDRVRLFGKEMGLCGVEMGLDGADARG</sequence>
<dbReference type="EMBL" id="JBBPBM010000006">
    <property type="protein sequence ID" value="KAK8579045.1"/>
    <property type="molecule type" value="Genomic_DNA"/>
</dbReference>
<proteinExistence type="predicted"/>
<evidence type="ECO:0000313" key="1">
    <source>
        <dbReference type="EMBL" id="KAK8579045.1"/>
    </source>
</evidence>
<name>A0ABR2FDV1_9ROSI</name>
<gene>
    <name evidence="1" type="ORF">V6N12_069380</name>
</gene>
<accession>A0ABR2FDV1</accession>
<comment type="caution">
    <text evidence="1">The sequence shown here is derived from an EMBL/GenBank/DDBJ whole genome shotgun (WGS) entry which is preliminary data.</text>
</comment>
<dbReference type="Proteomes" id="UP001472677">
    <property type="component" value="Unassembled WGS sequence"/>
</dbReference>
<keyword evidence="2" id="KW-1185">Reference proteome</keyword>
<reference evidence="1 2" key="1">
    <citation type="journal article" date="2024" name="G3 (Bethesda)">
        <title>Genome assembly of Hibiscus sabdariffa L. provides insights into metabolisms of medicinal natural products.</title>
        <authorList>
            <person name="Kim T."/>
        </authorList>
    </citation>
    <scope>NUCLEOTIDE SEQUENCE [LARGE SCALE GENOMIC DNA]</scope>
    <source>
        <strain evidence="1">TK-2024</strain>
        <tissue evidence="1">Old leaves</tissue>
    </source>
</reference>